<comment type="caution">
    <text evidence="2">The sequence shown here is derived from an EMBL/GenBank/DDBJ whole genome shotgun (WGS) entry which is preliminary data.</text>
</comment>
<protein>
    <submittedName>
        <fullName evidence="2">Uncharacterized protein</fullName>
    </submittedName>
</protein>
<proteinExistence type="predicted"/>
<evidence type="ECO:0000256" key="1">
    <source>
        <dbReference type="SAM" id="MobiDB-lite"/>
    </source>
</evidence>
<name>A0A4C1T946_EUMVA</name>
<feature type="region of interest" description="Disordered" evidence="1">
    <location>
        <begin position="1"/>
        <end position="24"/>
    </location>
</feature>
<evidence type="ECO:0000313" key="3">
    <source>
        <dbReference type="Proteomes" id="UP000299102"/>
    </source>
</evidence>
<keyword evidence="3" id="KW-1185">Reference proteome</keyword>
<feature type="region of interest" description="Disordered" evidence="1">
    <location>
        <begin position="43"/>
        <end position="62"/>
    </location>
</feature>
<sequence>MACPSGHFLSPRQPERAHQNRTTHQLKCIRTNNVAEIVATRNSSTRVGRARGAAAAPPDGFFGKVTSNTDQIRYGSSQEQLGVVSVSVQSDRKNELEATQQRCITLVLFSDTHGCCEKWPRPRRSL</sequence>
<dbReference type="AlphaFoldDB" id="A0A4C1T946"/>
<accession>A0A4C1T946</accession>
<dbReference type="Proteomes" id="UP000299102">
    <property type="component" value="Unassembled WGS sequence"/>
</dbReference>
<gene>
    <name evidence="2" type="ORF">EVAR_81092_1</name>
</gene>
<organism evidence="2 3">
    <name type="scientific">Eumeta variegata</name>
    <name type="common">Bagworm moth</name>
    <name type="synonym">Eumeta japonica</name>
    <dbReference type="NCBI Taxonomy" id="151549"/>
    <lineage>
        <taxon>Eukaryota</taxon>
        <taxon>Metazoa</taxon>
        <taxon>Ecdysozoa</taxon>
        <taxon>Arthropoda</taxon>
        <taxon>Hexapoda</taxon>
        <taxon>Insecta</taxon>
        <taxon>Pterygota</taxon>
        <taxon>Neoptera</taxon>
        <taxon>Endopterygota</taxon>
        <taxon>Lepidoptera</taxon>
        <taxon>Glossata</taxon>
        <taxon>Ditrysia</taxon>
        <taxon>Tineoidea</taxon>
        <taxon>Psychidae</taxon>
        <taxon>Oiketicinae</taxon>
        <taxon>Eumeta</taxon>
    </lineage>
</organism>
<dbReference type="EMBL" id="BGZK01000037">
    <property type="protein sequence ID" value="GBP09821.1"/>
    <property type="molecule type" value="Genomic_DNA"/>
</dbReference>
<reference evidence="2 3" key="1">
    <citation type="journal article" date="2019" name="Commun. Biol.">
        <title>The bagworm genome reveals a unique fibroin gene that provides high tensile strength.</title>
        <authorList>
            <person name="Kono N."/>
            <person name="Nakamura H."/>
            <person name="Ohtoshi R."/>
            <person name="Tomita M."/>
            <person name="Numata K."/>
            <person name="Arakawa K."/>
        </authorList>
    </citation>
    <scope>NUCLEOTIDE SEQUENCE [LARGE SCALE GENOMIC DNA]</scope>
</reference>
<evidence type="ECO:0000313" key="2">
    <source>
        <dbReference type="EMBL" id="GBP09821.1"/>
    </source>
</evidence>